<dbReference type="AlphaFoldDB" id="A0A1U9ZZ86"/>
<proteinExistence type="predicted"/>
<accession>A0A1U9ZZ86</accession>
<dbReference type="EMBL" id="CP017717">
    <property type="protein sequence ID" value="AQZ63276.1"/>
    <property type="molecule type" value="Genomic_DNA"/>
</dbReference>
<evidence type="ECO:0000313" key="2">
    <source>
        <dbReference type="Proteomes" id="UP000190797"/>
    </source>
</evidence>
<sequence length="63" mass="6513">MHVTVNEVMTRGVISVHEATPFKDIAETLMEQAAALPAASSAAWAALPGLKTRSGCGRLCASS</sequence>
<dbReference type="RefSeq" id="WP_080039455.1">
    <property type="nucleotide sequence ID" value="NZ_CP017717.1"/>
</dbReference>
<protein>
    <recommendedName>
        <fullName evidence="3">CBS domain-containing protein</fullName>
    </recommendedName>
</protein>
<gene>
    <name evidence="1" type="ORF">BKM31_19025</name>
</gene>
<organism evidence="1 2">
    <name type="scientific">[Actinomadura] parvosata subsp. kistnae</name>
    <dbReference type="NCBI Taxonomy" id="1909395"/>
    <lineage>
        <taxon>Bacteria</taxon>
        <taxon>Bacillati</taxon>
        <taxon>Actinomycetota</taxon>
        <taxon>Actinomycetes</taxon>
        <taxon>Streptosporangiales</taxon>
        <taxon>Streptosporangiaceae</taxon>
        <taxon>Nonomuraea</taxon>
    </lineage>
</organism>
<evidence type="ECO:0008006" key="3">
    <source>
        <dbReference type="Google" id="ProtNLM"/>
    </source>
</evidence>
<dbReference type="STRING" id="1909395.BKM31_19025"/>
<dbReference type="Proteomes" id="UP000190797">
    <property type="component" value="Chromosome"/>
</dbReference>
<keyword evidence="2" id="KW-1185">Reference proteome</keyword>
<evidence type="ECO:0000313" key="1">
    <source>
        <dbReference type="EMBL" id="AQZ63276.1"/>
    </source>
</evidence>
<name>A0A1U9ZZ86_9ACTN</name>
<dbReference type="KEGG" id="noa:BKM31_19025"/>
<reference evidence="2" key="1">
    <citation type="journal article" date="2017" name="Med. Chem. Commun.">
        <title>Nonomuraea sp. ATCC 55076 harbours the largest actinomycete chromosome to date and the kistamicin biosynthetic gene cluster.</title>
        <authorList>
            <person name="Nazari B."/>
            <person name="Forneris C.C."/>
            <person name="Gibson M.I."/>
            <person name="Moon K."/>
            <person name="Schramma K.R."/>
            <person name="Seyedsayamdost M.R."/>
        </authorList>
    </citation>
    <scope>NUCLEOTIDE SEQUENCE [LARGE SCALE GENOMIC DNA]</scope>
    <source>
        <strain evidence="2">ATCC 55076</strain>
    </source>
</reference>
<dbReference type="OrthoDB" id="9791320at2"/>